<comment type="caution">
    <text evidence="2">The sequence shown here is derived from an EMBL/GenBank/DDBJ whole genome shotgun (WGS) entry which is preliminary data.</text>
</comment>
<protein>
    <submittedName>
        <fullName evidence="2">Uncharacterized protein</fullName>
    </submittedName>
</protein>
<reference evidence="2 3" key="1">
    <citation type="submission" date="2020-03" db="EMBL/GenBank/DDBJ databases">
        <title>Sequencing the genomes of 1000 actinobacteria strains.</title>
        <authorList>
            <person name="Klenk H.-P."/>
        </authorList>
    </citation>
    <scope>NUCLEOTIDE SEQUENCE [LARGE SCALE GENOMIC DNA]</scope>
    <source>
        <strain evidence="2 3">DSM 18964</strain>
    </source>
</reference>
<dbReference type="AlphaFoldDB" id="A0A846RWK4"/>
<dbReference type="EMBL" id="JAATJN010000001">
    <property type="protein sequence ID" value="NJC56346.1"/>
    <property type="molecule type" value="Genomic_DNA"/>
</dbReference>
<evidence type="ECO:0000313" key="3">
    <source>
        <dbReference type="Proteomes" id="UP000576792"/>
    </source>
</evidence>
<accession>A0A846RWK4</accession>
<dbReference type="Proteomes" id="UP000576792">
    <property type="component" value="Unassembled WGS sequence"/>
</dbReference>
<sequence>MLPASTGANPSATLLAGAEHAIEGLIRTITLADIPGTHDVRGQLHMFPRHAGQDENGGHDADGGRAV</sequence>
<dbReference type="RefSeq" id="WP_167950234.1">
    <property type="nucleotide sequence ID" value="NZ_BAAAPQ010000026.1"/>
</dbReference>
<evidence type="ECO:0000313" key="2">
    <source>
        <dbReference type="EMBL" id="NJC56346.1"/>
    </source>
</evidence>
<organism evidence="2 3">
    <name type="scientific">Brevibacterium marinum</name>
    <dbReference type="NCBI Taxonomy" id="418643"/>
    <lineage>
        <taxon>Bacteria</taxon>
        <taxon>Bacillati</taxon>
        <taxon>Actinomycetota</taxon>
        <taxon>Actinomycetes</taxon>
        <taxon>Micrococcales</taxon>
        <taxon>Brevibacteriaceae</taxon>
        <taxon>Brevibacterium</taxon>
    </lineage>
</organism>
<evidence type="ECO:0000256" key="1">
    <source>
        <dbReference type="SAM" id="MobiDB-lite"/>
    </source>
</evidence>
<keyword evidence="3" id="KW-1185">Reference proteome</keyword>
<feature type="compositionally biased region" description="Basic and acidic residues" evidence="1">
    <location>
        <begin position="51"/>
        <end position="67"/>
    </location>
</feature>
<gene>
    <name evidence="2" type="ORF">BKA07_001381</name>
</gene>
<name>A0A846RWK4_9MICO</name>
<feature type="region of interest" description="Disordered" evidence="1">
    <location>
        <begin position="47"/>
        <end position="67"/>
    </location>
</feature>
<proteinExistence type="predicted"/>